<evidence type="ECO:0000313" key="3">
    <source>
        <dbReference type="Proteomes" id="UP000245207"/>
    </source>
</evidence>
<keyword evidence="2" id="KW-0808">Transferase</keyword>
<comment type="caution">
    <text evidence="2">The sequence shown here is derived from an EMBL/GenBank/DDBJ whole genome shotgun (WGS) entry which is preliminary data.</text>
</comment>
<gene>
    <name evidence="2" type="ORF">CTI12_AA487040</name>
</gene>
<dbReference type="EMBL" id="PKPP01011350">
    <property type="protein sequence ID" value="PWA44301.1"/>
    <property type="molecule type" value="Genomic_DNA"/>
</dbReference>
<dbReference type="AlphaFoldDB" id="A0A2U1L5M8"/>
<keyword evidence="1" id="KW-0812">Transmembrane</keyword>
<keyword evidence="3" id="KW-1185">Reference proteome</keyword>
<name>A0A2U1L5M8_ARTAN</name>
<protein>
    <submittedName>
        <fullName evidence="2">RNA-directed DNA polymerase, eukaryota</fullName>
    </submittedName>
</protein>
<evidence type="ECO:0000256" key="1">
    <source>
        <dbReference type="SAM" id="Phobius"/>
    </source>
</evidence>
<keyword evidence="2" id="KW-0695">RNA-directed DNA polymerase</keyword>
<dbReference type="PANTHER" id="PTHR36617">
    <property type="entry name" value="PROTEIN, PUTATIVE-RELATED"/>
    <property type="match status" value="1"/>
</dbReference>
<sequence length="224" mass="25785">MGKKRSEYKERWLGIGSIFGLNIGLLFKWIWRFRTRPTDLWACVIGSIYGHDGGIPHYSSRWQKHSNWGIIVSSIKRLNDKGVDMLSLCTRKLGNEESTHFWENSWSEINPLRSQFPRIYLLEIDKNCLIANRVPLRPFEWCSVLRRHPRGGVESSQFDALNAIIGNVQLMDNCDYWQWFPNVVAGYTVASGHALVDDSILGRILWLPDGIAIFLLRSMCLSGD</sequence>
<reference evidence="2 3" key="1">
    <citation type="journal article" date="2018" name="Mol. Plant">
        <title>The genome of Artemisia annua provides insight into the evolution of Asteraceae family and artemisinin biosynthesis.</title>
        <authorList>
            <person name="Shen Q."/>
            <person name="Zhang L."/>
            <person name="Liao Z."/>
            <person name="Wang S."/>
            <person name="Yan T."/>
            <person name="Shi P."/>
            <person name="Liu M."/>
            <person name="Fu X."/>
            <person name="Pan Q."/>
            <person name="Wang Y."/>
            <person name="Lv Z."/>
            <person name="Lu X."/>
            <person name="Zhang F."/>
            <person name="Jiang W."/>
            <person name="Ma Y."/>
            <person name="Chen M."/>
            <person name="Hao X."/>
            <person name="Li L."/>
            <person name="Tang Y."/>
            <person name="Lv G."/>
            <person name="Zhou Y."/>
            <person name="Sun X."/>
            <person name="Brodelius P.E."/>
            <person name="Rose J.K.C."/>
            <person name="Tang K."/>
        </authorList>
    </citation>
    <scope>NUCLEOTIDE SEQUENCE [LARGE SCALE GENOMIC DNA]</scope>
    <source>
        <strain evidence="3">cv. Huhao1</strain>
        <tissue evidence="2">Leaf</tissue>
    </source>
</reference>
<dbReference type="PANTHER" id="PTHR36617:SF16">
    <property type="entry name" value="OS04G0516500 PROTEIN"/>
    <property type="match status" value="1"/>
</dbReference>
<evidence type="ECO:0000313" key="2">
    <source>
        <dbReference type="EMBL" id="PWA44301.1"/>
    </source>
</evidence>
<proteinExistence type="predicted"/>
<dbReference type="Proteomes" id="UP000245207">
    <property type="component" value="Unassembled WGS sequence"/>
</dbReference>
<keyword evidence="1" id="KW-1133">Transmembrane helix</keyword>
<organism evidence="2 3">
    <name type="scientific">Artemisia annua</name>
    <name type="common">Sweet wormwood</name>
    <dbReference type="NCBI Taxonomy" id="35608"/>
    <lineage>
        <taxon>Eukaryota</taxon>
        <taxon>Viridiplantae</taxon>
        <taxon>Streptophyta</taxon>
        <taxon>Embryophyta</taxon>
        <taxon>Tracheophyta</taxon>
        <taxon>Spermatophyta</taxon>
        <taxon>Magnoliopsida</taxon>
        <taxon>eudicotyledons</taxon>
        <taxon>Gunneridae</taxon>
        <taxon>Pentapetalae</taxon>
        <taxon>asterids</taxon>
        <taxon>campanulids</taxon>
        <taxon>Asterales</taxon>
        <taxon>Asteraceae</taxon>
        <taxon>Asteroideae</taxon>
        <taxon>Anthemideae</taxon>
        <taxon>Artemisiinae</taxon>
        <taxon>Artemisia</taxon>
    </lineage>
</organism>
<dbReference type="GO" id="GO:0003964">
    <property type="term" value="F:RNA-directed DNA polymerase activity"/>
    <property type="evidence" value="ECO:0007669"/>
    <property type="project" value="UniProtKB-KW"/>
</dbReference>
<accession>A0A2U1L5M8</accession>
<feature type="transmembrane region" description="Helical" evidence="1">
    <location>
        <begin position="12"/>
        <end position="31"/>
    </location>
</feature>
<keyword evidence="2" id="KW-0548">Nucleotidyltransferase</keyword>
<keyword evidence="1" id="KW-0472">Membrane</keyword>